<gene>
    <name evidence="3" type="ORF">PPRIM_AZ9-3.1.T1190015</name>
</gene>
<evidence type="ECO:0000313" key="4">
    <source>
        <dbReference type="Proteomes" id="UP000688137"/>
    </source>
</evidence>
<feature type="transmembrane region" description="Helical" evidence="2">
    <location>
        <begin position="55"/>
        <end position="74"/>
    </location>
</feature>
<evidence type="ECO:0000256" key="2">
    <source>
        <dbReference type="SAM" id="Phobius"/>
    </source>
</evidence>
<evidence type="ECO:0000313" key="3">
    <source>
        <dbReference type="EMBL" id="CAD8102657.1"/>
    </source>
</evidence>
<evidence type="ECO:0000256" key="1">
    <source>
        <dbReference type="SAM" id="MobiDB-lite"/>
    </source>
</evidence>
<dbReference type="AlphaFoldDB" id="A0A8S1PHI8"/>
<reference evidence="3" key="1">
    <citation type="submission" date="2021-01" db="EMBL/GenBank/DDBJ databases">
        <authorList>
            <consortium name="Genoscope - CEA"/>
            <person name="William W."/>
        </authorList>
    </citation>
    <scope>NUCLEOTIDE SEQUENCE</scope>
</reference>
<feature type="compositionally biased region" description="Basic and acidic residues" evidence="1">
    <location>
        <begin position="1"/>
        <end position="11"/>
    </location>
</feature>
<accession>A0A8S1PHI8</accession>
<organism evidence="3 4">
    <name type="scientific">Paramecium primaurelia</name>
    <dbReference type="NCBI Taxonomy" id="5886"/>
    <lineage>
        <taxon>Eukaryota</taxon>
        <taxon>Sar</taxon>
        <taxon>Alveolata</taxon>
        <taxon>Ciliophora</taxon>
        <taxon>Intramacronucleata</taxon>
        <taxon>Oligohymenophorea</taxon>
        <taxon>Peniculida</taxon>
        <taxon>Parameciidae</taxon>
        <taxon>Paramecium</taxon>
    </lineage>
</organism>
<proteinExistence type="predicted"/>
<keyword evidence="2" id="KW-0812">Transmembrane</keyword>
<keyword evidence="4" id="KW-1185">Reference proteome</keyword>
<protein>
    <recommendedName>
        <fullName evidence="5">Transmembrane protein</fullName>
    </recommendedName>
</protein>
<feature type="region of interest" description="Disordered" evidence="1">
    <location>
        <begin position="1"/>
        <end position="40"/>
    </location>
</feature>
<evidence type="ECO:0008006" key="5">
    <source>
        <dbReference type="Google" id="ProtNLM"/>
    </source>
</evidence>
<feature type="compositionally biased region" description="Basic and acidic residues" evidence="1">
    <location>
        <begin position="27"/>
        <end position="37"/>
    </location>
</feature>
<dbReference type="Proteomes" id="UP000688137">
    <property type="component" value="Unassembled WGS sequence"/>
</dbReference>
<feature type="compositionally biased region" description="Polar residues" evidence="1">
    <location>
        <begin position="12"/>
        <end position="26"/>
    </location>
</feature>
<feature type="transmembrane region" description="Helical" evidence="2">
    <location>
        <begin position="133"/>
        <end position="151"/>
    </location>
</feature>
<dbReference type="EMBL" id="CAJJDM010000122">
    <property type="protein sequence ID" value="CAD8102657.1"/>
    <property type="molecule type" value="Genomic_DNA"/>
</dbReference>
<comment type="caution">
    <text evidence="3">The sequence shown here is derived from an EMBL/GenBank/DDBJ whole genome shotgun (WGS) entry which is preliminary data.</text>
</comment>
<name>A0A8S1PHI8_PARPR</name>
<sequence length="180" mass="21243">MGKKYCNENKSDPSTQNKLGSNQQSRLKVESDPERQGKLIQLSNSEPPLGRLGTYFYMNWIFRFFFAVLTSYAMDWKQGLSVGEPQLSNFQKLNLIQQNLILDQLEHQSEVSKQKYFLQRCFQQLYHATKFNLIFMAIFLSMINNTLLNCIESRRKSVLNIRIKLKFIVKLFIRKLTKPF</sequence>
<keyword evidence="2" id="KW-1133">Transmembrane helix</keyword>
<keyword evidence="2" id="KW-0472">Membrane</keyword>